<dbReference type="Proteomes" id="UP000297647">
    <property type="component" value="Unassembled WGS sequence"/>
</dbReference>
<keyword evidence="1" id="KW-0548">Nucleotidyltransferase</keyword>
<dbReference type="InterPro" id="IPR050793">
    <property type="entry name" value="CMP-NeuNAc_synthase"/>
</dbReference>
<dbReference type="InterPro" id="IPR029044">
    <property type="entry name" value="Nucleotide-diphossugar_trans"/>
</dbReference>
<dbReference type="PANTHER" id="PTHR21485:SF6">
    <property type="entry name" value="N-ACYLNEURAMINATE CYTIDYLYLTRANSFERASE-RELATED"/>
    <property type="match status" value="1"/>
</dbReference>
<keyword evidence="2" id="KW-1185">Reference proteome</keyword>
<dbReference type="PANTHER" id="PTHR21485">
    <property type="entry name" value="HAD SUPERFAMILY MEMBERS CMAS AND KDSC"/>
    <property type="match status" value="1"/>
</dbReference>
<dbReference type="Pfam" id="PF02348">
    <property type="entry name" value="CTP_transf_3"/>
    <property type="match status" value="1"/>
</dbReference>
<accession>A0A4Y9R1L3</accession>
<dbReference type="InterPro" id="IPR003329">
    <property type="entry name" value="Cytidylyl_trans"/>
</dbReference>
<dbReference type="CDD" id="cd02513">
    <property type="entry name" value="CMP-NeuAc_Synthase"/>
    <property type="match status" value="1"/>
</dbReference>
<gene>
    <name evidence="1" type="ORF">E4S40_00795</name>
</gene>
<sequence length="227" mass="25975">MFISSNYQVIIPARKGSKRFPGKNKVLLKGKPLFQHSIDYAISEGILPENIWVNTDDEEILELCSHFGIRTYSRNSSLANDFTPTVDVIEDQLKYFKDHHINCDAVVLLQVTNPLRPEGLVRKALQVFEQSFASSLCTFSPLNKKFGTIKGSHFEPKNYSPGQRMQDIEPLFYENGLLYISSSKLILKEKKIIGDDVYPFVLDHVFANLDIDEPKDLLLAEFLFEKK</sequence>
<dbReference type="OrthoDB" id="9805604at2"/>
<dbReference type="Gene3D" id="3.90.550.10">
    <property type="entry name" value="Spore Coat Polysaccharide Biosynthesis Protein SpsA, Chain A"/>
    <property type="match status" value="1"/>
</dbReference>
<protein>
    <submittedName>
        <fullName evidence="1">Acylneuraminate cytidylyltransferase family protein</fullName>
    </submittedName>
</protein>
<dbReference type="EMBL" id="SPSB01000001">
    <property type="protein sequence ID" value="TFV97226.1"/>
    <property type="molecule type" value="Genomic_DNA"/>
</dbReference>
<organism evidence="1 2">
    <name type="scientific">Algoriphagus kandeliae</name>
    <dbReference type="NCBI Taxonomy" id="2562278"/>
    <lineage>
        <taxon>Bacteria</taxon>
        <taxon>Pseudomonadati</taxon>
        <taxon>Bacteroidota</taxon>
        <taxon>Cytophagia</taxon>
        <taxon>Cytophagales</taxon>
        <taxon>Cyclobacteriaceae</taxon>
        <taxon>Algoriphagus</taxon>
    </lineage>
</organism>
<evidence type="ECO:0000313" key="1">
    <source>
        <dbReference type="EMBL" id="TFV97226.1"/>
    </source>
</evidence>
<dbReference type="AlphaFoldDB" id="A0A4Y9R1L3"/>
<keyword evidence="1" id="KW-0808">Transferase</keyword>
<proteinExistence type="predicted"/>
<reference evidence="1 2" key="1">
    <citation type="submission" date="2019-03" db="EMBL/GenBank/DDBJ databases">
        <title>Algoriphagus sp. nov, a new strain isolated from root system soil of mangrove plant Kandelia.</title>
        <authorList>
            <person name="Yin Q."/>
            <person name="Wang K."/>
            <person name="Song Z."/>
        </authorList>
    </citation>
    <scope>NUCLEOTIDE SEQUENCE [LARGE SCALE GENOMIC DNA]</scope>
    <source>
        <strain evidence="1 2">XY-J91</strain>
    </source>
</reference>
<name>A0A4Y9R1L3_9BACT</name>
<evidence type="ECO:0000313" key="2">
    <source>
        <dbReference type="Proteomes" id="UP000297647"/>
    </source>
</evidence>
<comment type="caution">
    <text evidence="1">The sequence shown here is derived from an EMBL/GenBank/DDBJ whole genome shotgun (WGS) entry which is preliminary data.</text>
</comment>
<dbReference type="GO" id="GO:0008781">
    <property type="term" value="F:N-acylneuraminate cytidylyltransferase activity"/>
    <property type="evidence" value="ECO:0007669"/>
    <property type="project" value="TreeGrafter"/>
</dbReference>
<dbReference type="SUPFAM" id="SSF53448">
    <property type="entry name" value="Nucleotide-diphospho-sugar transferases"/>
    <property type="match status" value="1"/>
</dbReference>
<dbReference type="RefSeq" id="WP_135069428.1">
    <property type="nucleotide sequence ID" value="NZ_SPSB01000001.1"/>
</dbReference>